<dbReference type="Gene3D" id="1.10.10.10">
    <property type="entry name" value="Winged helix-like DNA-binding domain superfamily/Winged helix DNA-binding domain"/>
    <property type="match status" value="1"/>
</dbReference>
<dbReference type="CDD" id="cd06170">
    <property type="entry name" value="LuxR_C_like"/>
    <property type="match status" value="1"/>
</dbReference>
<proteinExistence type="predicted"/>
<dbReference type="InterPro" id="IPR000792">
    <property type="entry name" value="Tscrpt_reg_LuxR_C"/>
</dbReference>
<dbReference type="EMBL" id="AP026978">
    <property type="protein sequence ID" value="BDT99440.1"/>
    <property type="molecule type" value="Genomic_DNA"/>
</dbReference>
<feature type="compositionally biased region" description="Basic and acidic residues" evidence="3">
    <location>
        <begin position="973"/>
        <end position="992"/>
    </location>
</feature>
<feature type="domain" description="HTH luxR-type" evidence="4">
    <location>
        <begin position="908"/>
        <end position="973"/>
    </location>
</feature>
<sequence>MSGVSAGEVARPLVGRVAEMRELTRALAAARKGRASAIAVTGEPGIGKTRLLQEIRTEALAQGFQVLEGRGTELEREFPYAVVIDAFDEPLGSLSRTSLKALGEECLSELSRILPSLHRWGRAPARSTRIDRHRCHRSVRVALQRLAARRPLLLILDDVHWVDHASLEVIAHLLRNPVPRCALMLAHRSRQLPTAHTNALARAVYDNTMSSVELGPLSIAEAAELLSDRVDTADLSDFYHECGGNPFYLQEVSRARIRLDGLLGGHRTSTGDSYHIPTIVHDVLEQEIQALSMHARNLLQAAAVAGEPFDLELASDIAELVETEIWQTVDELVASGLICETETPGRLTFRHPLIRRAVYERSGYGWRRNAHKRAAKALANRSTTLSIRAHHLEHCGEPGDEEAIAVLVDAGTAASQGAPVAAARWFRAALRLLPNEESADRRLALSMSLAEVLNACGRLRESREVLNRTLALTAPAEPGERARLMAMLAVIEQGLGNAVEGRRLLTTALTLVRPDGVAAAALELELAKTHLALRDWAQAVAVSAKVRRSARAQGDRRMDFLGTAASAFLKTTQLGDTLREAGRDLDEAVRTLDTLTDAEIPLALIDGLVDVVISAISLERFAMTVEYTTRGIRLCRSTGHGRRLVDFLHLQGLALLMQGQLERGLAVADEAVEVALMLDNPPMVAMAESTRCWILSLLGHTDQAFTAGAGAVRITEQLPRGRYSYYPPLIYGMALIQAGRYRRGRRLILGAGGQFEIYPSLIPQFHPYLVEAELALGRIDAAEHATRRIEIIADASPFLPMRIGHTRSTRARVLLARGEIRAAADHAEQAVAEYQRSGCSLEVARARLLLGHALAELGAKPAARREFDSALMIFDSRNAARLAEQARLALRRVGERHTSGHRSRSRATHIGFGDLTERQTEIVNRIVLGRTNRQISEDLYVSEKTIEAHLSRLFAKLGVSSRTELAALVAAQQDHHRTPPARDRNSASRAAE</sequence>
<dbReference type="PANTHER" id="PTHR16305">
    <property type="entry name" value="TESTICULAR SOLUBLE ADENYLYL CYCLASE"/>
    <property type="match status" value="1"/>
</dbReference>
<keyword evidence="2" id="KW-0067">ATP-binding</keyword>
<reference evidence="5 6" key="1">
    <citation type="submission" date="2022-11" db="EMBL/GenBank/DDBJ databases">
        <title>Genome Sequencing of Nocardia sp. ON39_IFM12276 and assembly.</title>
        <authorList>
            <person name="Shimojima M."/>
            <person name="Toyokawa M."/>
            <person name="Uesaka K."/>
        </authorList>
    </citation>
    <scope>NUCLEOTIDE SEQUENCE [LARGE SCALE GENOMIC DNA]</scope>
    <source>
        <strain evidence="5 6">IFM 12276</strain>
    </source>
</reference>
<dbReference type="PROSITE" id="PS00622">
    <property type="entry name" value="HTH_LUXR_1"/>
    <property type="match status" value="1"/>
</dbReference>
<dbReference type="Pfam" id="PF13191">
    <property type="entry name" value="AAA_16"/>
    <property type="match status" value="1"/>
</dbReference>
<evidence type="ECO:0000313" key="6">
    <source>
        <dbReference type="Proteomes" id="UP001317870"/>
    </source>
</evidence>
<dbReference type="SUPFAM" id="SSF52540">
    <property type="entry name" value="P-loop containing nucleoside triphosphate hydrolases"/>
    <property type="match status" value="1"/>
</dbReference>
<dbReference type="InterPro" id="IPR011990">
    <property type="entry name" value="TPR-like_helical_dom_sf"/>
</dbReference>
<dbReference type="Pfam" id="PF00196">
    <property type="entry name" value="GerE"/>
    <property type="match status" value="1"/>
</dbReference>
<dbReference type="RefSeq" id="WP_281879584.1">
    <property type="nucleotide sequence ID" value="NZ_AP026978.1"/>
</dbReference>
<dbReference type="Gene3D" id="1.25.40.10">
    <property type="entry name" value="Tetratricopeptide repeat domain"/>
    <property type="match status" value="2"/>
</dbReference>
<dbReference type="PROSITE" id="PS50043">
    <property type="entry name" value="HTH_LUXR_2"/>
    <property type="match status" value="1"/>
</dbReference>
<dbReference type="SUPFAM" id="SSF48452">
    <property type="entry name" value="TPR-like"/>
    <property type="match status" value="1"/>
</dbReference>
<accession>A0ABN6U2R0</accession>
<keyword evidence="6" id="KW-1185">Reference proteome</keyword>
<dbReference type="PRINTS" id="PR00038">
    <property type="entry name" value="HTHLUXR"/>
</dbReference>
<dbReference type="SUPFAM" id="SSF46894">
    <property type="entry name" value="C-terminal effector domain of the bipartite response regulators"/>
    <property type="match status" value="1"/>
</dbReference>
<dbReference type="Gene3D" id="3.40.50.300">
    <property type="entry name" value="P-loop containing nucleotide triphosphate hydrolases"/>
    <property type="match status" value="1"/>
</dbReference>
<dbReference type="PANTHER" id="PTHR16305:SF28">
    <property type="entry name" value="GUANYLATE CYCLASE DOMAIN-CONTAINING PROTEIN"/>
    <property type="match status" value="1"/>
</dbReference>
<evidence type="ECO:0000256" key="2">
    <source>
        <dbReference type="ARBA" id="ARBA00022840"/>
    </source>
</evidence>
<evidence type="ECO:0000256" key="1">
    <source>
        <dbReference type="ARBA" id="ARBA00022741"/>
    </source>
</evidence>
<name>A0ABN6U2R0_9NOCA</name>
<keyword evidence="1" id="KW-0547">Nucleotide-binding</keyword>
<dbReference type="InterPro" id="IPR036388">
    <property type="entry name" value="WH-like_DNA-bd_sf"/>
</dbReference>
<organism evidence="5 6">
    <name type="scientific">Nocardia sputorum</name>
    <dbReference type="NCBI Taxonomy" id="2984338"/>
    <lineage>
        <taxon>Bacteria</taxon>
        <taxon>Bacillati</taxon>
        <taxon>Actinomycetota</taxon>
        <taxon>Actinomycetes</taxon>
        <taxon>Mycobacteriales</taxon>
        <taxon>Nocardiaceae</taxon>
        <taxon>Nocardia</taxon>
    </lineage>
</organism>
<dbReference type="InterPro" id="IPR041664">
    <property type="entry name" value="AAA_16"/>
</dbReference>
<dbReference type="SMART" id="SM00421">
    <property type="entry name" value="HTH_LUXR"/>
    <property type="match status" value="1"/>
</dbReference>
<protein>
    <recommendedName>
        <fullName evidence="4">HTH luxR-type domain-containing protein</fullName>
    </recommendedName>
</protein>
<evidence type="ECO:0000259" key="4">
    <source>
        <dbReference type="PROSITE" id="PS50043"/>
    </source>
</evidence>
<gene>
    <name evidence="5" type="ORF">IFM12276_24690</name>
</gene>
<feature type="region of interest" description="Disordered" evidence="3">
    <location>
        <begin position="971"/>
        <end position="992"/>
    </location>
</feature>
<dbReference type="Proteomes" id="UP001317870">
    <property type="component" value="Chromosome"/>
</dbReference>
<evidence type="ECO:0000256" key="3">
    <source>
        <dbReference type="SAM" id="MobiDB-lite"/>
    </source>
</evidence>
<evidence type="ECO:0000313" key="5">
    <source>
        <dbReference type="EMBL" id="BDT99440.1"/>
    </source>
</evidence>
<dbReference type="InterPro" id="IPR016032">
    <property type="entry name" value="Sig_transdc_resp-reg_C-effctor"/>
</dbReference>
<dbReference type="InterPro" id="IPR027417">
    <property type="entry name" value="P-loop_NTPase"/>
</dbReference>